<evidence type="ECO:0000313" key="2">
    <source>
        <dbReference type="Proteomes" id="UP000192418"/>
    </source>
</evidence>
<evidence type="ECO:0000313" key="1">
    <source>
        <dbReference type="EMBL" id="SMD11449.1"/>
    </source>
</evidence>
<dbReference type="Proteomes" id="UP000192418">
    <property type="component" value="Unassembled WGS sequence"/>
</dbReference>
<dbReference type="OrthoDB" id="9781472at2"/>
<dbReference type="Gene3D" id="3.30.1540.10">
    <property type="entry name" value="formyl-coa transferase, domain 3"/>
    <property type="match status" value="1"/>
</dbReference>
<dbReference type="Pfam" id="PF02515">
    <property type="entry name" value="CoA_transf_3"/>
    <property type="match status" value="2"/>
</dbReference>
<dbReference type="GO" id="GO:0003824">
    <property type="term" value="F:catalytic activity"/>
    <property type="evidence" value="ECO:0007669"/>
    <property type="project" value="InterPro"/>
</dbReference>
<accession>A0A1W2EP37</accession>
<dbReference type="InterPro" id="IPR044855">
    <property type="entry name" value="CoA-Trfase_III_dom3_sf"/>
</dbReference>
<proteinExistence type="predicted"/>
<keyword evidence="2" id="KW-1185">Reference proteome</keyword>
<dbReference type="InterPro" id="IPR050509">
    <property type="entry name" value="CoA-transferase_III"/>
</dbReference>
<gene>
    <name evidence="1" type="ORF">SAMN02746065_13715</name>
</gene>
<dbReference type="Gene3D" id="3.40.50.10540">
    <property type="entry name" value="Crotonobetainyl-coa:carnitine coa-transferase, domain 1"/>
    <property type="match status" value="2"/>
</dbReference>
<dbReference type="PANTHER" id="PTHR48228">
    <property type="entry name" value="SUCCINYL-COA--D-CITRAMALATE COA-TRANSFERASE"/>
    <property type="match status" value="1"/>
</dbReference>
<protein>
    <submittedName>
        <fullName evidence="1">Dimethylsulfoniopropionate cleavage enzyme DddD</fullName>
    </submittedName>
</protein>
<dbReference type="RefSeq" id="WP_139795902.1">
    <property type="nucleotide sequence ID" value="NZ_FWXY01000037.1"/>
</dbReference>
<reference evidence="1 2" key="1">
    <citation type="submission" date="2017-04" db="EMBL/GenBank/DDBJ databases">
        <authorList>
            <person name="Afonso C.L."/>
            <person name="Miller P.J."/>
            <person name="Scott M.A."/>
            <person name="Spackman E."/>
            <person name="Goraichik I."/>
            <person name="Dimitrov K.M."/>
            <person name="Suarez D.L."/>
            <person name="Swayne D.E."/>
        </authorList>
    </citation>
    <scope>NUCLEOTIDE SEQUENCE [LARGE SCALE GENOMIC DNA]</scope>
    <source>
        <strain evidence="1 2">DSM 3385</strain>
    </source>
</reference>
<dbReference type="EMBL" id="FWXY01000037">
    <property type="protein sequence ID" value="SMD11449.1"/>
    <property type="molecule type" value="Genomic_DNA"/>
</dbReference>
<sequence length="841" mass="93222">MTLPLVNIRVLDFGQYVAGPATAAILADQGAEVIRIEPPGGPRWKSPAMDTLNRRKKSIVLDLKTEKDLAIARDLIATSDVLIENFRPGVMSKLGLGPQDAHTLNPRLVYISLPGFSAEDEERSHIQAWEGIIAAASGQFTDMGLNRILMGINTSFSPITLASGYAAMLGATAASLALYSRETCGHGDTIEVPIAAALMEGLVYNSMYIEDCPGRYFSLREHEIDRRKKVGEPLDMGYDELQEFMDPFYRSYFCKDGRPVYVVATCHVNHCHKTLKAMGLYEKVREMGLPDLDDWYMPSSRWPQGLDCALGLYPLTKPWADKISKLMAEKFLEKTAYEWEALFGEKNVPVSAHRYTKEWLNSEHALASGLVHEFMDPVVGKRRQAGPVAWLNSSAKLASTGAPAPAPDAHREEILTDLAMRKTSSMASPAQYTPFTKGHNWLKGVKILDMTNVIAGPTVANTLGRFGAEVIKIYPIKPTFDPWNTVLIGLQVHRGKRSILIDIKSDKGREAFNKMVKWADVVTYNGPHRQLEPLGIDLENLNKINPQTILFHLDCWGGPKTGPRSDYVGYDDLVQAATGIMSRFGGSMKTPEEHAHLGTIDVLTGFSGAFAVATALYQRKTTGKTDVARTSLAACGQLLQAPFTYDYESRAPFDEPSGRHIKGEGPLYRCYEALDGWFFMGMHTPDANAHHALEAIDGLTGISKLSYEALETFLMEKFKTREKAHWITALNAMDVGAVELKALSQLREKYSSHEETGPHGSGSTFQFTRYDNHPSGHRIDIIAPCSIRPQYSTLTVPPPAEKYGKETREILTDMGYSKGEIDDMINSKVVSESWGEQYLPD</sequence>
<dbReference type="PANTHER" id="PTHR48228:SF5">
    <property type="entry name" value="ALPHA-METHYLACYL-COA RACEMASE"/>
    <property type="match status" value="1"/>
</dbReference>
<organism evidence="1 2">
    <name type="scientific">Desulfocicer vacuolatum DSM 3385</name>
    <dbReference type="NCBI Taxonomy" id="1121400"/>
    <lineage>
        <taxon>Bacteria</taxon>
        <taxon>Pseudomonadati</taxon>
        <taxon>Thermodesulfobacteriota</taxon>
        <taxon>Desulfobacteria</taxon>
        <taxon>Desulfobacterales</taxon>
        <taxon>Desulfobacteraceae</taxon>
        <taxon>Desulfocicer</taxon>
    </lineage>
</organism>
<dbReference type="SUPFAM" id="SSF89796">
    <property type="entry name" value="CoA-transferase family III (CaiB/BaiF)"/>
    <property type="match status" value="2"/>
</dbReference>
<dbReference type="InterPro" id="IPR003673">
    <property type="entry name" value="CoA-Trfase_fam_III"/>
</dbReference>
<dbReference type="InterPro" id="IPR023606">
    <property type="entry name" value="CoA-Trfase_III_dom_1_sf"/>
</dbReference>
<dbReference type="STRING" id="1121400.SAMN02746065_13715"/>
<dbReference type="AlphaFoldDB" id="A0A1W2EP37"/>
<name>A0A1W2EP37_9BACT</name>